<evidence type="ECO:0000313" key="2">
    <source>
        <dbReference type="EMBL" id="VVC93665.1"/>
    </source>
</evidence>
<reference evidence="2 3" key="1">
    <citation type="submission" date="2017-07" db="EMBL/GenBank/DDBJ databases">
        <authorList>
            <person name="Talla V."/>
            <person name="Backstrom N."/>
        </authorList>
    </citation>
    <scope>NUCLEOTIDE SEQUENCE [LARGE SCALE GENOMIC DNA]</scope>
</reference>
<dbReference type="InterPro" id="IPR031827">
    <property type="entry name" value="DUF4746"/>
</dbReference>
<gene>
    <name evidence="2" type="ORF">LSINAPIS_LOCUS5806</name>
</gene>
<dbReference type="Pfam" id="PF15928">
    <property type="entry name" value="DUF4746"/>
    <property type="match status" value="1"/>
</dbReference>
<name>A0A5E4Q5X7_9NEOP</name>
<sequence>MVSISKDSALLELMDLNPSYVSKDSTIGELECSALFPVGYGDEYPEFEDFDSIKQTKKSCFQRKSQKLLSLSSAIDVLSGISIRLPTVCSQGIPSIECPLSD</sequence>
<dbReference type="AlphaFoldDB" id="A0A5E4Q5X7"/>
<evidence type="ECO:0000259" key="1">
    <source>
        <dbReference type="Pfam" id="PF15928"/>
    </source>
</evidence>
<feature type="domain" description="DUF4746" evidence="1">
    <location>
        <begin position="2"/>
        <end position="46"/>
    </location>
</feature>
<evidence type="ECO:0000313" key="3">
    <source>
        <dbReference type="Proteomes" id="UP000324832"/>
    </source>
</evidence>
<dbReference type="Proteomes" id="UP000324832">
    <property type="component" value="Unassembled WGS sequence"/>
</dbReference>
<accession>A0A5E4Q5X7</accession>
<organism evidence="2 3">
    <name type="scientific">Leptidea sinapis</name>
    <dbReference type="NCBI Taxonomy" id="189913"/>
    <lineage>
        <taxon>Eukaryota</taxon>
        <taxon>Metazoa</taxon>
        <taxon>Ecdysozoa</taxon>
        <taxon>Arthropoda</taxon>
        <taxon>Hexapoda</taxon>
        <taxon>Insecta</taxon>
        <taxon>Pterygota</taxon>
        <taxon>Neoptera</taxon>
        <taxon>Endopterygota</taxon>
        <taxon>Lepidoptera</taxon>
        <taxon>Glossata</taxon>
        <taxon>Ditrysia</taxon>
        <taxon>Papilionoidea</taxon>
        <taxon>Pieridae</taxon>
        <taxon>Dismorphiinae</taxon>
        <taxon>Leptidea</taxon>
    </lineage>
</organism>
<proteinExistence type="predicted"/>
<protein>
    <recommendedName>
        <fullName evidence="1">DUF4746 domain-containing protein</fullName>
    </recommendedName>
</protein>
<dbReference type="EMBL" id="FZQP02001726">
    <property type="protein sequence ID" value="VVC93665.1"/>
    <property type="molecule type" value="Genomic_DNA"/>
</dbReference>
<keyword evidence="3" id="KW-1185">Reference proteome</keyword>